<proteinExistence type="predicted"/>
<protein>
    <submittedName>
        <fullName evidence="1">Uncharacterized protein</fullName>
    </submittedName>
</protein>
<reference evidence="1" key="1">
    <citation type="journal article" date="2021" name="Proc. Natl. Acad. Sci. U.S.A.">
        <title>A Catalog of Tens of Thousands of Viruses from Human Metagenomes Reveals Hidden Associations with Chronic Diseases.</title>
        <authorList>
            <person name="Tisza M.J."/>
            <person name="Buck C.B."/>
        </authorList>
    </citation>
    <scope>NUCLEOTIDE SEQUENCE</scope>
    <source>
        <strain evidence="1">Ct4Z13</strain>
    </source>
</reference>
<organism evidence="1">
    <name type="scientific">Siphoviridae sp. ct4Z13</name>
    <dbReference type="NCBI Taxonomy" id="2827778"/>
    <lineage>
        <taxon>Viruses</taxon>
        <taxon>Duplodnaviria</taxon>
        <taxon>Heunggongvirae</taxon>
        <taxon>Uroviricota</taxon>
        <taxon>Caudoviricetes</taxon>
    </lineage>
</organism>
<evidence type="ECO:0000313" key="1">
    <source>
        <dbReference type="EMBL" id="DAF48336.1"/>
    </source>
</evidence>
<dbReference type="EMBL" id="BK032566">
    <property type="protein sequence ID" value="DAF48336.1"/>
    <property type="molecule type" value="Genomic_DNA"/>
</dbReference>
<sequence>MSPPPFFYLYKQQLKLRRCSLQKKKSSRKELFCKGFNLYV</sequence>
<name>A0A8S5SBN7_9CAUD</name>
<accession>A0A8S5SBN7</accession>